<evidence type="ECO:0000313" key="3">
    <source>
        <dbReference type="Proteomes" id="UP000199634"/>
    </source>
</evidence>
<dbReference type="Proteomes" id="UP000199634">
    <property type="component" value="Unassembled WGS sequence"/>
</dbReference>
<evidence type="ECO:0000256" key="1">
    <source>
        <dbReference type="SAM" id="Phobius"/>
    </source>
</evidence>
<dbReference type="STRING" id="1159016.SAMN02927937_00484"/>
<evidence type="ECO:0000313" key="2">
    <source>
        <dbReference type="EMBL" id="SEH61463.1"/>
    </source>
</evidence>
<feature type="transmembrane region" description="Helical" evidence="1">
    <location>
        <begin position="20"/>
        <end position="40"/>
    </location>
</feature>
<feature type="transmembrane region" description="Helical" evidence="1">
    <location>
        <begin position="46"/>
        <end position="64"/>
    </location>
</feature>
<proteinExistence type="predicted"/>
<dbReference type="AlphaFoldDB" id="A0A1H6JGS1"/>
<protein>
    <submittedName>
        <fullName evidence="2">Uncharacterized protein</fullName>
    </submittedName>
</protein>
<keyword evidence="1" id="KW-1133">Transmembrane helix</keyword>
<name>A0A1H6JGS1_9FLAO</name>
<keyword evidence="1" id="KW-0812">Transmembrane</keyword>
<feature type="transmembrane region" description="Helical" evidence="1">
    <location>
        <begin position="76"/>
        <end position="95"/>
    </location>
</feature>
<accession>A0A1H6JGS1</accession>
<keyword evidence="1" id="KW-0472">Membrane</keyword>
<sequence>MKDFLITESLFIMNKLLKIAQTLIFTILILLVIVFIWQFFNNYAQLLFLPLGVLSIYYLLIYLFARLLQQQQSKMWFYTGIIFIIIPLIAFSVAYKPVLEFSYNILQSLSN</sequence>
<organism evidence="2 3">
    <name type="scientific">Paenimyroides marinum</name>
    <dbReference type="NCBI Taxonomy" id="1159016"/>
    <lineage>
        <taxon>Bacteria</taxon>
        <taxon>Pseudomonadati</taxon>
        <taxon>Bacteroidota</taxon>
        <taxon>Flavobacteriia</taxon>
        <taxon>Flavobacteriales</taxon>
        <taxon>Flavobacteriaceae</taxon>
        <taxon>Paenimyroides</taxon>
    </lineage>
</organism>
<gene>
    <name evidence="2" type="ORF">SAMN02927937_00484</name>
</gene>
<keyword evidence="3" id="KW-1185">Reference proteome</keyword>
<dbReference type="EMBL" id="FNXE01000004">
    <property type="protein sequence ID" value="SEH61463.1"/>
    <property type="molecule type" value="Genomic_DNA"/>
</dbReference>
<reference evidence="3" key="1">
    <citation type="submission" date="2016-10" db="EMBL/GenBank/DDBJ databases">
        <authorList>
            <person name="Varghese N."/>
            <person name="Submissions S."/>
        </authorList>
    </citation>
    <scope>NUCLEOTIDE SEQUENCE [LARGE SCALE GENOMIC DNA]</scope>
    <source>
        <strain evidence="3">CGMCC 1.10825</strain>
    </source>
</reference>